<name>A0A9P6VHN8_9HELO</name>
<accession>A0A9P6VHN8</accession>
<proteinExistence type="predicted"/>
<reference evidence="1" key="1">
    <citation type="submission" date="2019-07" db="EMBL/GenBank/DDBJ databases">
        <title>Hyphodiscus hymeniophilus genome sequencing and assembly.</title>
        <authorList>
            <person name="Kramer G."/>
            <person name="Nodwell J."/>
        </authorList>
    </citation>
    <scope>NUCLEOTIDE SEQUENCE</scope>
    <source>
        <strain evidence="1">ATCC 34498</strain>
    </source>
</reference>
<gene>
    <name evidence="1" type="ORF">D0Z07_6030</name>
</gene>
<sequence>MSFGFSVGDFIAVGQLAWQIYGRCKKAPADFKAISTQLISLHIVIKDVNETIEEWDLPDAKKYDLLRIGEGSKDTLDELDQLLRKYSGLGMKGTRTMDRLRFPRAETAELKSRLESYITMLTSFKTSLVLSSQARLEKMVSQIIAERQAGLREDSVISPDSIASTEDGDEDTWLAIKRELEDYGTITDTVLNEHRGLIIDLLKTALAEGGDGQSALPDHMSEVEHCEVTYEPSDHTAAEIIAAVKTLALTEGRSQSDIRSIHGADDDISEYLVDDLHDALSFYEMFYQQPNETFDTSQEDLILQLHLLGRKVKVLQRLTSANAAFWTLALSETIREAEQALALTEPVVEHWFSNKLQRGVMGTWNSSIVQTRKS</sequence>
<organism evidence="1 2">
    <name type="scientific">Hyphodiscus hymeniophilus</name>
    <dbReference type="NCBI Taxonomy" id="353542"/>
    <lineage>
        <taxon>Eukaryota</taxon>
        <taxon>Fungi</taxon>
        <taxon>Dikarya</taxon>
        <taxon>Ascomycota</taxon>
        <taxon>Pezizomycotina</taxon>
        <taxon>Leotiomycetes</taxon>
        <taxon>Helotiales</taxon>
        <taxon>Hyphodiscaceae</taxon>
        <taxon>Hyphodiscus</taxon>
    </lineage>
</organism>
<dbReference type="AlphaFoldDB" id="A0A9P6VHN8"/>
<evidence type="ECO:0000313" key="2">
    <source>
        <dbReference type="Proteomes" id="UP000785200"/>
    </source>
</evidence>
<keyword evidence="2" id="KW-1185">Reference proteome</keyword>
<dbReference type="OrthoDB" id="7464126at2759"/>
<dbReference type="EMBL" id="VNKQ01000011">
    <property type="protein sequence ID" value="KAG0648122.1"/>
    <property type="molecule type" value="Genomic_DNA"/>
</dbReference>
<evidence type="ECO:0000313" key="1">
    <source>
        <dbReference type="EMBL" id="KAG0648122.1"/>
    </source>
</evidence>
<dbReference type="Proteomes" id="UP000785200">
    <property type="component" value="Unassembled WGS sequence"/>
</dbReference>
<comment type="caution">
    <text evidence="1">The sequence shown here is derived from an EMBL/GenBank/DDBJ whole genome shotgun (WGS) entry which is preliminary data.</text>
</comment>
<protein>
    <submittedName>
        <fullName evidence="1">Uncharacterized protein</fullName>
    </submittedName>
</protein>